<evidence type="ECO:0000256" key="1">
    <source>
        <dbReference type="SAM" id="MobiDB-lite"/>
    </source>
</evidence>
<keyword evidence="4" id="KW-1185">Reference proteome</keyword>
<evidence type="ECO:0000259" key="2">
    <source>
        <dbReference type="Pfam" id="PF12214"/>
    </source>
</evidence>
<dbReference type="eggNOG" id="ENOG502SQJJ">
    <property type="taxonomic scope" value="Eukaryota"/>
</dbReference>
<feature type="compositionally biased region" description="Basic residues" evidence="1">
    <location>
        <begin position="144"/>
        <end position="155"/>
    </location>
</feature>
<gene>
    <name evidence="3" type="ORF">MIMGU_mgv1a019200mg</name>
</gene>
<dbReference type="Proteomes" id="UP000030748">
    <property type="component" value="Unassembled WGS sequence"/>
</dbReference>
<evidence type="ECO:0000313" key="3">
    <source>
        <dbReference type="EMBL" id="EYU25013.1"/>
    </source>
</evidence>
<reference evidence="3 4" key="1">
    <citation type="journal article" date="2013" name="Proc. Natl. Acad. Sci. U.S.A.">
        <title>Fine-scale variation in meiotic recombination in Mimulus inferred from population shotgun sequencing.</title>
        <authorList>
            <person name="Hellsten U."/>
            <person name="Wright K.M."/>
            <person name="Jenkins J."/>
            <person name="Shu S."/>
            <person name="Yuan Y."/>
            <person name="Wessler S.R."/>
            <person name="Schmutz J."/>
            <person name="Willis J.H."/>
            <person name="Rokhsar D.S."/>
        </authorList>
    </citation>
    <scope>NUCLEOTIDE SEQUENCE [LARGE SCALE GENOMIC DNA]</scope>
    <source>
        <strain evidence="4">cv. DUN x IM62</strain>
    </source>
</reference>
<proteinExistence type="predicted"/>
<dbReference type="InterPro" id="IPR009675">
    <property type="entry name" value="TPX2_fam"/>
</dbReference>
<feature type="region of interest" description="Disordered" evidence="1">
    <location>
        <begin position="81"/>
        <end position="156"/>
    </location>
</feature>
<feature type="non-terminal residue" evidence="3">
    <location>
        <position position="260"/>
    </location>
</feature>
<dbReference type="GO" id="GO:0005874">
    <property type="term" value="C:microtubule"/>
    <property type="evidence" value="ECO:0007669"/>
    <property type="project" value="InterPro"/>
</dbReference>
<dbReference type="PANTHER" id="PTHR14326:SF15">
    <property type="entry name" value="OS06G0130200 PROTEIN"/>
    <property type="match status" value="1"/>
</dbReference>
<accession>A0A022QCP5</accession>
<feature type="compositionally biased region" description="Polar residues" evidence="1">
    <location>
        <begin position="99"/>
        <end position="118"/>
    </location>
</feature>
<dbReference type="PANTHER" id="PTHR14326">
    <property type="entry name" value="TARGETING PROTEIN FOR XKLP2"/>
    <property type="match status" value="1"/>
</dbReference>
<name>A0A022QCP5_ERYGU</name>
<dbReference type="InterPro" id="IPR027330">
    <property type="entry name" value="TPX2_central_dom"/>
</dbReference>
<dbReference type="GO" id="GO:0005819">
    <property type="term" value="C:spindle"/>
    <property type="evidence" value="ECO:0007669"/>
    <property type="project" value="InterPro"/>
</dbReference>
<dbReference type="AlphaFoldDB" id="A0A022QCP5"/>
<organism evidence="3 4">
    <name type="scientific">Erythranthe guttata</name>
    <name type="common">Yellow monkey flower</name>
    <name type="synonym">Mimulus guttatus</name>
    <dbReference type="NCBI Taxonomy" id="4155"/>
    <lineage>
        <taxon>Eukaryota</taxon>
        <taxon>Viridiplantae</taxon>
        <taxon>Streptophyta</taxon>
        <taxon>Embryophyta</taxon>
        <taxon>Tracheophyta</taxon>
        <taxon>Spermatophyta</taxon>
        <taxon>Magnoliopsida</taxon>
        <taxon>eudicotyledons</taxon>
        <taxon>Gunneridae</taxon>
        <taxon>Pentapetalae</taxon>
        <taxon>asterids</taxon>
        <taxon>lamiids</taxon>
        <taxon>Lamiales</taxon>
        <taxon>Phrymaceae</taxon>
        <taxon>Erythranthe</taxon>
    </lineage>
</organism>
<feature type="compositionally biased region" description="Low complexity" evidence="1">
    <location>
        <begin position="81"/>
        <end position="93"/>
    </location>
</feature>
<feature type="region of interest" description="Disordered" evidence="1">
    <location>
        <begin position="1"/>
        <end position="23"/>
    </location>
</feature>
<feature type="region of interest" description="Disordered" evidence="1">
    <location>
        <begin position="226"/>
        <end position="260"/>
    </location>
</feature>
<feature type="domain" description="TPX2 central" evidence="2">
    <location>
        <begin position="213"/>
        <end position="260"/>
    </location>
</feature>
<sequence>MEDSDEDCYVNPEGNGEEERSKYEFDAPQFYDFTRSEFDSEIDEAERWFDVSGNYPPSPFIVKLNLEKLLYGEVSVISAKAKYSNKKSSNTSDSDSRHGVSTSKKNPKGKSNQDNTPKLKTKSADKPVQPKSSTLMEPTASHLAKQHKVHDKHSGHICTRLQKISAKLEGKSSHSSTILDNSATKRQKLEIGYLRKVAHLKHKYSLLHKSSKKVTVPKEPELETMLRAQRRGSKNSSVSSETEKQKQKDFNFKAHPLNKK</sequence>
<dbReference type="GO" id="GO:0060236">
    <property type="term" value="P:regulation of mitotic spindle organization"/>
    <property type="evidence" value="ECO:0007669"/>
    <property type="project" value="InterPro"/>
</dbReference>
<evidence type="ECO:0000313" key="4">
    <source>
        <dbReference type="Proteomes" id="UP000030748"/>
    </source>
</evidence>
<dbReference type="STRING" id="4155.A0A022QCP5"/>
<dbReference type="EMBL" id="KI632098">
    <property type="protein sequence ID" value="EYU25013.1"/>
    <property type="molecule type" value="Genomic_DNA"/>
</dbReference>
<feature type="compositionally biased region" description="Basic and acidic residues" evidence="1">
    <location>
        <begin position="241"/>
        <end position="252"/>
    </location>
</feature>
<dbReference type="Pfam" id="PF12214">
    <property type="entry name" value="TPX2_importin"/>
    <property type="match status" value="1"/>
</dbReference>
<protein>
    <recommendedName>
        <fullName evidence="2">TPX2 central domain-containing protein</fullName>
    </recommendedName>
</protein>